<dbReference type="AlphaFoldDB" id="A0A831VTF3"/>
<name>A0A831VTF3_9FLAO</name>
<reference evidence="1" key="1">
    <citation type="journal article" date="2020" name="mSystems">
        <title>Genome- and Community-Level Interaction Insights into Carbon Utilization and Element Cycling Functions of Hydrothermarchaeota in Hydrothermal Sediment.</title>
        <authorList>
            <person name="Zhou Z."/>
            <person name="Liu Y."/>
            <person name="Xu W."/>
            <person name="Pan J."/>
            <person name="Luo Z.H."/>
            <person name="Li M."/>
        </authorList>
    </citation>
    <scope>NUCLEOTIDE SEQUENCE [LARGE SCALE GENOMIC DNA]</scope>
    <source>
        <strain evidence="1">HyVt-345</strain>
    </source>
</reference>
<proteinExistence type="predicted"/>
<dbReference type="InterPro" id="IPR017850">
    <property type="entry name" value="Alkaline_phosphatase_core_sf"/>
</dbReference>
<dbReference type="Proteomes" id="UP000886191">
    <property type="component" value="Unassembled WGS sequence"/>
</dbReference>
<sequence>MNHHHHETNESTNKDESPLKVNRRHFFSQLSVGIGSLALGSLLIPDLFKGETDALASQPLGIPHFAPKAKRVIYLFQAGAPSQLETFDYKPMLRKRMGEDLPESIRNGQRLTGMTADQDKFPLMPPAVNFKQHGSNGTWISDFFPHIAKIADEITVIRSMHTEAINHDPAITFFQTGSQQSGRPSMGSWMSYGLGSENKNLPSFVVLTSRGKGNSQGLYSKLWSSGFLDSKHQGVLMRSGKDPVLYLNDPDGISRSEKRDLLNEVSALNKLHHVDTGDDEIESRIAQYEMAYRMQMSVPDVMDISKEPDSIIKLYGEDCQVPGTYAANALQARLLAENGVRFIQLYHQGWDQHGNLPNEMAGQAKDVDQASAALVMDLKQRGMLDDTLVIWGGEFGRGSYCQGNFDTANYGRDHHPRAFSIWMAGGGIKPGLNYGQTDEFGYNVVENPVHINDFHATLMHLLGLDHEQLTYKYQGRRFRLTDVAGTVVKDLLA</sequence>
<dbReference type="Pfam" id="PF07394">
    <property type="entry name" value="DUF1501"/>
    <property type="match status" value="1"/>
</dbReference>
<dbReference type="InterPro" id="IPR006311">
    <property type="entry name" value="TAT_signal"/>
</dbReference>
<dbReference type="EMBL" id="DRGL01000075">
    <property type="protein sequence ID" value="HEA23177.1"/>
    <property type="molecule type" value="Genomic_DNA"/>
</dbReference>
<accession>A0A831VTF3</accession>
<evidence type="ECO:0000313" key="1">
    <source>
        <dbReference type="EMBL" id="HEA23177.1"/>
    </source>
</evidence>
<gene>
    <name evidence="1" type="ORF">ENH87_20005</name>
</gene>
<protein>
    <submittedName>
        <fullName evidence="1">DUF1501 domain-containing protein</fullName>
    </submittedName>
</protein>
<dbReference type="PANTHER" id="PTHR43737">
    <property type="entry name" value="BLL7424 PROTEIN"/>
    <property type="match status" value="1"/>
</dbReference>
<dbReference type="InterPro" id="IPR010869">
    <property type="entry name" value="DUF1501"/>
</dbReference>
<dbReference type="PROSITE" id="PS51318">
    <property type="entry name" value="TAT"/>
    <property type="match status" value="1"/>
</dbReference>
<dbReference type="PANTHER" id="PTHR43737:SF1">
    <property type="entry name" value="DUF1501 DOMAIN-CONTAINING PROTEIN"/>
    <property type="match status" value="1"/>
</dbReference>
<dbReference type="Gene3D" id="3.40.720.10">
    <property type="entry name" value="Alkaline Phosphatase, subunit A"/>
    <property type="match status" value="1"/>
</dbReference>
<comment type="caution">
    <text evidence="1">The sequence shown here is derived from an EMBL/GenBank/DDBJ whole genome shotgun (WGS) entry which is preliminary data.</text>
</comment>
<organism evidence="1">
    <name type="scientific">Pricia antarctica</name>
    <dbReference type="NCBI Taxonomy" id="641691"/>
    <lineage>
        <taxon>Bacteria</taxon>
        <taxon>Pseudomonadati</taxon>
        <taxon>Bacteroidota</taxon>
        <taxon>Flavobacteriia</taxon>
        <taxon>Flavobacteriales</taxon>
        <taxon>Flavobacteriaceae</taxon>
        <taxon>Pricia</taxon>
    </lineage>
</organism>
<dbReference type="SUPFAM" id="SSF53649">
    <property type="entry name" value="Alkaline phosphatase-like"/>
    <property type="match status" value="1"/>
</dbReference>